<evidence type="ECO:0000256" key="4">
    <source>
        <dbReference type="ARBA" id="ARBA00022692"/>
    </source>
</evidence>
<dbReference type="Pfam" id="PF07690">
    <property type="entry name" value="MFS_1"/>
    <property type="match status" value="1"/>
</dbReference>
<accession>A0A5S9MGC4</accession>
<dbReference type="SUPFAM" id="SSF103473">
    <property type="entry name" value="MFS general substrate transporter"/>
    <property type="match status" value="1"/>
</dbReference>
<protein>
    <recommendedName>
        <fullName evidence="8">Major facilitator superfamily (MFS) profile domain-containing protein</fullName>
    </recommendedName>
</protein>
<dbReference type="AlphaFoldDB" id="A0A5S9MGC4"/>
<evidence type="ECO:0000256" key="7">
    <source>
        <dbReference type="SAM" id="Phobius"/>
    </source>
</evidence>
<keyword evidence="6 7" id="KW-0472">Membrane</keyword>
<evidence type="ECO:0000313" key="9">
    <source>
        <dbReference type="EMBL" id="BBP92098.1"/>
    </source>
</evidence>
<reference evidence="9 10" key="1">
    <citation type="submission" date="2019-12" db="EMBL/GenBank/DDBJ databases">
        <title>Full genome sequence of a Bacillus safensis strain isolated from commercially available natto in Indonesia.</title>
        <authorList>
            <person name="Yoshida M."/>
            <person name="Uomi M."/>
            <person name="Waturangi D."/>
            <person name="Ekaputri J.J."/>
            <person name="Setiamarga D.H.E."/>
        </authorList>
    </citation>
    <scope>NUCLEOTIDE SEQUENCE [LARGE SCALE GENOMIC DNA]</scope>
    <source>
        <strain evidence="9 10">IDN1</strain>
    </source>
</reference>
<keyword evidence="3" id="KW-1003">Cell membrane</keyword>
<proteinExistence type="predicted"/>
<evidence type="ECO:0000256" key="3">
    <source>
        <dbReference type="ARBA" id="ARBA00022475"/>
    </source>
</evidence>
<evidence type="ECO:0000256" key="5">
    <source>
        <dbReference type="ARBA" id="ARBA00022989"/>
    </source>
</evidence>
<evidence type="ECO:0000256" key="6">
    <source>
        <dbReference type="ARBA" id="ARBA00023136"/>
    </source>
</evidence>
<evidence type="ECO:0000256" key="1">
    <source>
        <dbReference type="ARBA" id="ARBA00004651"/>
    </source>
</evidence>
<evidence type="ECO:0000313" key="10">
    <source>
        <dbReference type="Proteomes" id="UP000464658"/>
    </source>
</evidence>
<evidence type="ECO:0000256" key="2">
    <source>
        <dbReference type="ARBA" id="ARBA00022448"/>
    </source>
</evidence>
<feature type="transmembrane region" description="Helical" evidence="7">
    <location>
        <begin position="7"/>
        <end position="29"/>
    </location>
</feature>
<dbReference type="InterPro" id="IPR011701">
    <property type="entry name" value="MFS"/>
</dbReference>
<dbReference type="InterPro" id="IPR020846">
    <property type="entry name" value="MFS_dom"/>
</dbReference>
<feature type="transmembrane region" description="Helical" evidence="7">
    <location>
        <begin position="72"/>
        <end position="95"/>
    </location>
</feature>
<dbReference type="InterPro" id="IPR036259">
    <property type="entry name" value="MFS_trans_sf"/>
</dbReference>
<dbReference type="GO" id="GO:0022857">
    <property type="term" value="F:transmembrane transporter activity"/>
    <property type="evidence" value="ECO:0007669"/>
    <property type="project" value="InterPro"/>
</dbReference>
<name>A0A5S9MGC4_BACIA</name>
<gene>
    <name evidence="9" type="ORF">BsIDN1_57160</name>
</gene>
<keyword evidence="5 7" id="KW-1133">Transmembrane helix</keyword>
<sequence>MKKMGRLYILMLNIFIAMLGFGLIVPVMPSYIRAFGATGKTLGFLVAATGFTQFALSPVAGALTDRFGRRKLIIAGIAGFTIAQFIFAFALLISFGCCSCLGF</sequence>
<feature type="transmembrane region" description="Helical" evidence="7">
    <location>
        <begin position="41"/>
        <end position="60"/>
    </location>
</feature>
<keyword evidence="2" id="KW-0813">Transport</keyword>
<dbReference type="PANTHER" id="PTHR43414">
    <property type="entry name" value="MULTIDRUG RESISTANCE PROTEIN MDTG"/>
    <property type="match status" value="1"/>
</dbReference>
<dbReference type="Gene3D" id="1.20.1250.20">
    <property type="entry name" value="MFS general substrate transporter like domains"/>
    <property type="match status" value="1"/>
</dbReference>
<keyword evidence="4 7" id="KW-0812">Transmembrane</keyword>
<dbReference type="PROSITE" id="PS50850">
    <property type="entry name" value="MFS"/>
    <property type="match status" value="1"/>
</dbReference>
<evidence type="ECO:0000259" key="8">
    <source>
        <dbReference type="PROSITE" id="PS50850"/>
    </source>
</evidence>
<dbReference type="GO" id="GO:0005886">
    <property type="term" value="C:plasma membrane"/>
    <property type="evidence" value="ECO:0007669"/>
    <property type="project" value="UniProtKB-SubCell"/>
</dbReference>
<dbReference type="Proteomes" id="UP000464658">
    <property type="component" value="Chromosome"/>
</dbReference>
<feature type="domain" description="Major facilitator superfamily (MFS) profile" evidence="8">
    <location>
        <begin position="6"/>
        <end position="103"/>
    </location>
</feature>
<organism evidence="9 10">
    <name type="scientific">Bacillus safensis</name>
    <dbReference type="NCBI Taxonomy" id="561879"/>
    <lineage>
        <taxon>Bacteria</taxon>
        <taxon>Bacillati</taxon>
        <taxon>Bacillota</taxon>
        <taxon>Bacilli</taxon>
        <taxon>Bacillales</taxon>
        <taxon>Bacillaceae</taxon>
        <taxon>Bacillus</taxon>
    </lineage>
</organism>
<dbReference type="PANTHER" id="PTHR43414:SF6">
    <property type="entry name" value="MULTIDRUG RESISTANCE PROTEIN MDTG"/>
    <property type="match status" value="1"/>
</dbReference>
<comment type="subcellular location">
    <subcellularLocation>
        <location evidence="1">Cell membrane</location>
        <topology evidence="1">Multi-pass membrane protein</topology>
    </subcellularLocation>
</comment>
<dbReference type="EMBL" id="AP021906">
    <property type="protein sequence ID" value="BBP92098.1"/>
    <property type="molecule type" value="Genomic_DNA"/>
</dbReference>